<dbReference type="InterPro" id="IPR003673">
    <property type="entry name" value="CoA-Trfase_fam_III"/>
</dbReference>
<evidence type="ECO:0000313" key="3">
    <source>
        <dbReference type="Proteomes" id="UP000217154"/>
    </source>
</evidence>
<dbReference type="EMBL" id="CP023284">
    <property type="protein sequence ID" value="ATA53051.1"/>
    <property type="molecule type" value="Genomic_DNA"/>
</dbReference>
<reference evidence="2 3" key="1">
    <citation type="submission" date="2017-09" db="EMBL/GenBank/DDBJ databases">
        <title>The diverse metabolic capabilities of V. boronicumulans make it an excellent choice for continued studies on novel biodegradation.</title>
        <authorList>
            <person name="Sun S."/>
        </authorList>
    </citation>
    <scope>NUCLEOTIDE SEQUENCE [LARGE SCALE GENOMIC DNA]</scope>
    <source>
        <strain evidence="2 3">J1</strain>
    </source>
</reference>
<accession>A0A250DFY4</accession>
<dbReference type="PANTHER" id="PTHR48207:SF3">
    <property type="entry name" value="SUCCINATE--HYDROXYMETHYLGLUTARATE COA-TRANSFERASE"/>
    <property type="match status" value="1"/>
</dbReference>
<sequence length="399" mass="42546">MTAHAPKAGPLQGFTVIDLTRVLAGPYCTLLLADLGARVIKVEQPGLGDDARQIGPFVEGDSAYFMSVNRNKESIALDLKAPADRAVFEQLLATADVLVENFRPGTMEKLGYDWPTLHARFPKLVFTSVSGFGQTGPYSRRPAYDMVVQAMGGIMSLTGHPGAPPTRVGVSIGDLGAGLYAAVGTQAALLQRGRTGVGDRVDVAMLDCQVALLENAISRMEAEGRAPGPIGSRHPSITPFDVFRAADGWFVIAAGNDALFQRLCTALELPALAGDARFATNPARCQHHEALKQLLEERLSTAPCAHWQALLMQHNIPTGDYNDVAAVVNDPQVQAREMLVQVRTQGGQPLTVAGNPVHVGGLRTQVRRQPPRLDQDREAILASLARSSAAGAESAHATQ</sequence>
<gene>
    <name evidence="2" type="ORF">CKY39_07365</name>
</gene>
<dbReference type="SUPFAM" id="SSF89796">
    <property type="entry name" value="CoA-transferase family III (CaiB/BaiF)"/>
    <property type="match status" value="1"/>
</dbReference>
<dbReference type="InterPro" id="IPR044855">
    <property type="entry name" value="CoA-Trfase_III_dom3_sf"/>
</dbReference>
<keyword evidence="1" id="KW-0808">Transferase</keyword>
<dbReference type="KEGG" id="vbo:CKY39_07365"/>
<dbReference type="Proteomes" id="UP000217154">
    <property type="component" value="Chromosome"/>
</dbReference>
<protein>
    <submittedName>
        <fullName evidence="2">Carnitine dehydratase</fullName>
    </submittedName>
</protein>
<dbReference type="PANTHER" id="PTHR48207">
    <property type="entry name" value="SUCCINATE--HYDROXYMETHYLGLUTARATE COA-TRANSFERASE"/>
    <property type="match status" value="1"/>
</dbReference>
<dbReference type="AlphaFoldDB" id="A0A250DFY4"/>
<evidence type="ECO:0000256" key="1">
    <source>
        <dbReference type="ARBA" id="ARBA00022679"/>
    </source>
</evidence>
<dbReference type="InterPro" id="IPR023606">
    <property type="entry name" value="CoA-Trfase_III_dom_1_sf"/>
</dbReference>
<evidence type="ECO:0000313" key="2">
    <source>
        <dbReference type="EMBL" id="ATA53051.1"/>
    </source>
</evidence>
<proteinExistence type="predicted"/>
<dbReference type="Pfam" id="PF02515">
    <property type="entry name" value="CoA_transf_3"/>
    <property type="match status" value="1"/>
</dbReference>
<dbReference type="Gene3D" id="3.30.1540.10">
    <property type="entry name" value="formyl-coa transferase, domain 3"/>
    <property type="match status" value="1"/>
</dbReference>
<dbReference type="Gene3D" id="3.40.50.10540">
    <property type="entry name" value="Crotonobetainyl-coa:carnitine coa-transferase, domain 1"/>
    <property type="match status" value="1"/>
</dbReference>
<name>A0A250DFY4_9BURK</name>
<organism evidence="2 3">
    <name type="scientific">Variovorax boronicumulans</name>
    <dbReference type="NCBI Taxonomy" id="436515"/>
    <lineage>
        <taxon>Bacteria</taxon>
        <taxon>Pseudomonadati</taxon>
        <taxon>Pseudomonadota</taxon>
        <taxon>Betaproteobacteria</taxon>
        <taxon>Burkholderiales</taxon>
        <taxon>Comamonadaceae</taxon>
        <taxon>Variovorax</taxon>
    </lineage>
</organism>
<dbReference type="GO" id="GO:0008410">
    <property type="term" value="F:CoA-transferase activity"/>
    <property type="evidence" value="ECO:0007669"/>
    <property type="project" value="TreeGrafter"/>
</dbReference>
<dbReference type="RefSeq" id="WP_095743946.1">
    <property type="nucleotide sequence ID" value="NZ_CP023284.1"/>
</dbReference>
<dbReference type="InterPro" id="IPR050483">
    <property type="entry name" value="CoA-transferase_III_domain"/>
</dbReference>